<gene>
    <name evidence="1" type="ORF">EVAR_21744_1</name>
</gene>
<protein>
    <submittedName>
        <fullName evidence="1">Uncharacterized protein</fullName>
    </submittedName>
</protein>
<dbReference type="AlphaFoldDB" id="A0A4C1ZJ67"/>
<sequence>MLDYGQGSMISNRQQYWRLLCLRQVAFVRRWPLWDRYLRRSYWFRSIAIATTIGWKSRTSRRIYTPPSTFDTVVNDEIVQEGSWIQNQSSDSAIRPLQNVGRRSAPSAMEIRNEFASFIYSIQILEFAIYPKKKAANHRRISNDGDSEKIGGIKGAAVSWLLKRAIGYSTAERRNVGVLGTAIELAAGGRSIVLVGTQLIHRFAAYKVFRTKTSLHTIFSSTPPQLKEAPSSGQYSSLIRRGAYNFFFYVSRIVYDGSRALSQPRVLFVISASEFYQVCDQDFGPGRGREKGAPARFSLAWERLSAIQAIARQEIKQLKLTTTWR</sequence>
<dbReference type="Proteomes" id="UP000299102">
    <property type="component" value="Unassembled WGS sequence"/>
</dbReference>
<dbReference type="OrthoDB" id="6627079at2759"/>
<organism evidence="1 2">
    <name type="scientific">Eumeta variegata</name>
    <name type="common">Bagworm moth</name>
    <name type="synonym">Eumeta japonica</name>
    <dbReference type="NCBI Taxonomy" id="151549"/>
    <lineage>
        <taxon>Eukaryota</taxon>
        <taxon>Metazoa</taxon>
        <taxon>Ecdysozoa</taxon>
        <taxon>Arthropoda</taxon>
        <taxon>Hexapoda</taxon>
        <taxon>Insecta</taxon>
        <taxon>Pterygota</taxon>
        <taxon>Neoptera</taxon>
        <taxon>Endopterygota</taxon>
        <taxon>Lepidoptera</taxon>
        <taxon>Glossata</taxon>
        <taxon>Ditrysia</taxon>
        <taxon>Tineoidea</taxon>
        <taxon>Psychidae</taxon>
        <taxon>Oiketicinae</taxon>
        <taxon>Eumeta</taxon>
    </lineage>
</organism>
<evidence type="ECO:0000313" key="1">
    <source>
        <dbReference type="EMBL" id="GBP88536.1"/>
    </source>
</evidence>
<reference evidence="1 2" key="1">
    <citation type="journal article" date="2019" name="Commun. Biol.">
        <title>The bagworm genome reveals a unique fibroin gene that provides high tensile strength.</title>
        <authorList>
            <person name="Kono N."/>
            <person name="Nakamura H."/>
            <person name="Ohtoshi R."/>
            <person name="Tomita M."/>
            <person name="Numata K."/>
            <person name="Arakawa K."/>
        </authorList>
    </citation>
    <scope>NUCLEOTIDE SEQUENCE [LARGE SCALE GENOMIC DNA]</scope>
</reference>
<dbReference type="EMBL" id="BGZK01001941">
    <property type="protein sequence ID" value="GBP88536.1"/>
    <property type="molecule type" value="Genomic_DNA"/>
</dbReference>
<proteinExistence type="predicted"/>
<keyword evidence="2" id="KW-1185">Reference proteome</keyword>
<comment type="caution">
    <text evidence="1">The sequence shown here is derived from an EMBL/GenBank/DDBJ whole genome shotgun (WGS) entry which is preliminary data.</text>
</comment>
<accession>A0A4C1ZJ67</accession>
<name>A0A4C1ZJ67_EUMVA</name>
<evidence type="ECO:0000313" key="2">
    <source>
        <dbReference type="Proteomes" id="UP000299102"/>
    </source>
</evidence>